<keyword evidence="3" id="KW-0413">Isomerase</keyword>
<dbReference type="AlphaFoldDB" id="A0A382C019"/>
<dbReference type="InterPro" id="IPR001672">
    <property type="entry name" value="G6P_Isomerase"/>
</dbReference>
<dbReference type="PANTHER" id="PTHR11469">
    <property type="entry name" value="GLUCOSE-6-PHOSPHATE ISOMERASE"/>
    <property type="match status" value="1"/>
</dbReference>
<proteinExistence type="predicted"/>
<feature type="non-terminal residue" evidence="4">
    <location>
        <position position="1"/>
    </location>
</feature>
<dbReference type="GO" id="GO:0004347">
    <property type="term" value="F:glucose-6-phosphate isomerase activity"/>
    <property type="evidence" value="ECO:0007669"/>
    <property type="project" value="InterPro"/>
</dbReference>
<dbReference type="GO" id="GO:0097367">
    <property type="term" value="F:carbohydrate derivative binding"/>
    <property type="evidence" value="ECO:0007669"/>
    <property type="project" value="InterPro"/>
</dbReference>
<name>A0A382C019_9ZZZZ</name>
<feature type="non-terminal residue" evidence="4">
    <location>
        <position position="486"/>
    </location>
</feature>
<evidence type="ECO:0000256" key="2">
    <source>
        <dbReference type="ARBA" id="ARBA00023152"/>
    </source>
</evidence>
<keyword evidence="2" id="KW-0324">Glycolysis</keyword>
<evidence type="ECO:0000256" key="3">
    <source>
        <dbReference type="ARBA" id="ARBA00023235"/>
    </source>
</evidence>
<dbReference type="PROSITE" id="PS51463">
    <property type="entry name" value="P_GLUCOSE_ISOMERASE_3"/>
    <property type="match status" value="1"/>
</dbReference>
<dbReference type="Pfam" id="PF00342">
    <property type="entry name" value="PGI"/>
    <property type="match status" value="1"/>
</dbReference>
<accession>A0A382C019</accession>
<evidence type="ECO:0008006" key="5">
    <source>
        <dbReference type="Google" id="ProtNLM"/>
    </source>
</evidence>
<reference evidence="4" key="1">
    <citation type="submission" date="2018-05" db="EMBL/GenBank/DDBJ databases">
        <authorList>
            <person name="Lanie J.A."/>
            <person name="Ng W.-L."/>
            <person name="Kazmierczak K.M."/>
            <person name="Andrzejewski T.M."/>
            <person name="Davidsen T.M."/>
            <person name="Wayne K.J."/>
            <person name="Tettelin H."/>
            <person name="Glass J.I."/>
            <person name="Rusch D."/>
            <person name="Podicherti R."/>
            <person name="Tsui H.-C.T."/>
            <person name="Winkler M.E."/>
        </authorList>
    </citation>
    <scope>NUCLEOTIDE SEQUENCE</scope>
</reference>
<dbReference type="EMBL" id="UINC01031938">
    <property type="protein sequence ID" value="SVB18767.1"/>
    <property type="molecule type" value="Genomic_DNA"/>
</dbReference>
<evidence type="ECO:0000256" key="1">
    <source>
        <dbReference type="ARBA" id="ARBA00022432"/>
    </source>
</evidence>
<dbReference type="PRINTS" id="PR00662">
    <property type="entry name" value="G6PISOMERASE"/>
</dbReference>
<sequence>VDATLIDLESREIPSRILRQDCTVWKPDPRGIIDRLGWLTVPDFMGQQVDSLIAFAKDVKSKGVRHVVLLGMGGSSLGPEVLRSVFGTTLGYPELIILDSTVPDRVVSITNIIDPAHTLFLISSKSGETLETLTGYRHFRTIIDKALGEETAGGCFVAITDSDSPLDRIAKQESFLKVFTNPSTIGGLYSVLLYFGMVPAALTGIDVSLLLDRAARFRETISAKIPVEENPGVWLGAVIATLAAIGRDKLTLLTSPTLSNFGLWVEQLIAESLGKEGKGVIPIVGEPLLAKKHYGNDRLFIDLRLGDDGSSKPDSYVDELRAGGNPVIQLNLSDRYDIGREFYRWEYATAVAGAVMAVNPFDQPNVELSKDKTVEILKTYTGTGKMVSFETSSSLCGLLNQALPGDYLAILVYVEPTPEIDEALSDLRERIMIHSRIATTVGYGPRFLHSTGQLHKGGPPTGLYFQLTADSYQDINVPGAGYTFGA</sequence>
<organism evidence="4">
    <name type="scientific">marine metagenome</name>
    <dbReference type="NCBI Taxonomy" id="408172"/>
    <lineage>
        <taxon>unclassified sequences</taxon>
        <taxon>metagenomes</taxon>
        <taxon>ecological metagenomes</taxon>
    </lineage>
</organism>
<dbReference type="GO" id="GO:0048029">
    <property type="term" value="F:monosaccharide binding"/>
    <property type="evidence" value="ECO:0007669"/>
    <property type="project" value="TreeGrafter"/>
</dbReference>
<protein>
    <recommendedName>
        <fullName evidence="5">Glucose-6-phosphate isomerase</fullName>
    </recommendedName>
</protein>
<gene>
    <name evidence="4" type="ORF">METZ01_LOCUS171621</name>
</gene>
<dbReference type="GO" id="GO:0006094">
    <property type="term" value="P:gluconeogenesis"/>
    <property type="evidence" value="ECO:0007669"/>
    <property type="project" value="UniProtKB-KW"/>
</dbReference>
<dbReference type="SUPFAM" id="SSF53697">
    <property type="entry name" value="SIS domain"/>
    <property type="match status" value="1"/>
</dbReference>
<dbReference type="GO" id="GO:0051156">
    <property type="term" value="P:glucose 6-phosphate metabolic process"/>
    <property type="evidence" value="ECO:0007669"/>
    <property type="project" value="TreeGrafter"/>
</dbReference>
<evidence type="ECO:0000313" key="4">
    <source>
        <dbReference type="EMBL" id="SVB18767.1"/>
    </source>
</evidence>
<dbReference type="Gene3D" id="3.40.50.10490">
    <property type="entry name" value="Glucose-6-phosphate isomerase like protein, domain 1"/>
    <property type="match status" value="3"/>
</dbReference>
<dbReference type="PANTHER" id="PTHR11469:SF1">
    <property type="entry name" value="GLUCOSE-6-PHOSPHATE ISOMERASE"/>
    <property type="match status" value="1"/>
</dbReference>
<dbReference type="GO" id="GO:0005829">
    <property type="term" value="C:cytosol"/>
    <property type="evidence" value="ECO:0007669"/>
    <property type="project" value="TreeGrafter"/>
</dbReference>
<dbReference type="GO" id="GO:0006096">
    <property type="term" value="P:glycolytic process"/>
    <property type="evidence" value="ECO:0007669"/>
    <property type="project" value="UniProtKB-KW"/>
</dbReference>
<dbReference type="InterPro" id="IPR046348">
    <property type="entry name" value="SIS_dom_sf"/>
</dbReference>
<keyword evidence="1" id="KW-0312">Gluconeogenesis</keyword>